<keyword evidence="3" id="KW-1185">Reference proteome</keyword>
<feature type="transmembrane region" description="Helical" evidence="1">
    <location>
        <begin position="71"/>
        <end position="98"/>
    </location>
</feature>
<reference evidence="2 3" key="1">
    <citation type="submission" date="2014-09" db="EMBL/GenBank/DDBJ databases">
        <title>Whole genome shotgun sequence of Escherichia vulneris NBRC 102420.</title>
        <authorList>
            <person name="Yoshida Y."/>
            <person name="Hosoyama A."/>
            <person name="Tsuchikane K."/>
            <person name="Ohji S."/>
            <person name="Ichikawa N."/>
            <person name="Kimura A."/>
            <person name="Yamazoe A."/>
            <person name="Ezaki T."/>
            <person name="Fujita N."/>
        </authorList>
    </citation>
    <scope>NUCLEOTIDE SEQUENCE [LARGE SCALE GENOMIC DNA]</scope>
    <source>
        <strain evidence="2 3">NBRC 102420</strain>
    </source>
</reference>
<dbReference type="EMBL" id="BBMZ01000002">
    <property type="protein sequence ID" value="GAL56501.1"/>
    <property type="molecule type" value="Genomic_DNA"/>
</dbReference>
<dbReference type="STRING" id="1115515.EV102420_02_01050"/>
<dbReference type="OrthoDB" id="6631114at2"/>
<organism evidence="2 3">
    <name type="scientific">Pseudescherichia vulneris NBRC 102420</name>
    <dbReference type="NCBI Taxonomy" id="1115515"/>
    <lineage>
        <taxon>Bacteria</taxon>
        <taxon>Pseudomonadati</taxon>
        <taxon>Pseudomonadota</taxon>
        <taxon>Gammaproteobacteria</taxon>
        <taxon>Enterobacterales</taxon>
        <taxon>Enterobacteriaceae</taxon>
        <taxon>Pseudescherichia</taxon>
    </lineage>
</organism>
<protein>
    <submittedName>
        <fullName evidence="2">Uncharacterized protein</fullName>
    </submittedName>
</protein>
<proteinExistence type="predicted"/>
<keyword evidence="1" id="KW-1133">Transmembrane helix</keyword>
<evidence type="ECO:0000313" key="3">
    <source>
        <dbReference type="Proteomes" id="UP000029462"/>
    </source>
</evidence>
<evidence type="ECO:0000256" key="1">
    <source>
        <dbReference type="SAM" id="Phobius"/>
    </source>
</evidence>
<accession>A0A090UVJ1</accession>
<feature type="transmembrane region" description="Helical" evidence="1">
    <location>
        <begin position="29"/>
        <end position="50"/>
    </location>
</feature>
<comment type="caution">
    <text evidence="2">The sequence shown here is derived from an EMBL/GenBank/DDBJ whole genome shotgun (WGS) entry which is preliminary data.</text>
</comment>
<dbReference type="Proteomes" id="UP000029462">
    <property type="component" value="Unassembled WGS sequence"/>
</dbReference>
<evidence type="ECO:0000313" key="2">
    <source>
        <dbReference type="EMBL" id="GAL56501.1"/>
    </source>
</evidence>
<dbReference type="eggNOG" id="ENOG50349Q4">
    <property type="taxonomic scope" value="Bacteria"/>
</dbReference>
<gene>
    <name evidence="2" type="ORF">EV102420_02_01050</name>
</gene>
<keyword evidence="1" id="KW-0472">Membrane</keyword>
<keyword evidence="1" id="KW-0812">Transmembrane</keyword>
<feature type="transmembrane region" description="Helical" evidence="1">
    <location>
        <begin position="118"/>
        <end position="142"/>
    </location>
</feature>
<dbReference type="RefSeq" id="WP_042387740.1">
    <property type="nucleotide sequence ID" value="NZ_BBMZ01000002.1"/>
</dbReference>
<dbReference type="AlphaFoldDB" id="A0A090UVJ1"/>
<sequence>MGWFGFIVFLGLALFLIWNGKDRFSKKQWVGMALLLGLILLGTFVIGFFFKWLSLSLSLFSIATARHYTAIVSLSLLCLWGVKLAVVLLCTIFAKIMGSHEVHNAENYQKILSVSNKLGPALLIAAKCSVSFSAFLMFYGIWFGADV</sequence>
<name>A0A090UVJ1_PSEVU</name>